<dbReference type="Proteomes" id="UP001287282">
    <property type="component" value="Unassembled WGS sequence"/>
</dbReference>
<accession>A0ABU3XID4</accession>
<keyword evidence="3" id="KW-1185">Reference proteome</keyword>
<feature type="non-terminal residue" evidence="2">
    <location>
        <position position="1"/>
    </location>
</feature>
<evidence type="ECO:0000313" key="2">
    <source>
        <dbReference type="EMBL" id="MDV2687553.1"/>
    </source>
</evidence>
<proteinExistence type="predicted"/>
<dbReference type="RefSeq" id="WP_317124434.1">
    <property type="nucleotide sequence ID" value="NZ_JAWJBA010000892.1"/>
</dbReference>
<evidence type="ECO:0000256" key="1">
    <source>
        <dbReference type="SAM" id="MobiDB-lite"/>
    </source>
</evidence>
<reference evidence="2 3" key="1">
    <citation type="submission" date="2023-10" db="EMBL/GenBank/DDBJ databases">
        <title>Screening of Alkalihalobacillus lindianensis BZ-TG-R113 and Its Alleviation of Salt Stress on Rapeseed Growth.</title>
        <authorList>
            <person name="Zhao B."/>
            <person name="Guo T."/>
        </authorList>
    </citation>
    <scope>NUCLEOTIDE SEQUENCE [LARGE SCALE GENOMIC DNA]</scope>
    <source>
        <strain evidence="2 3">BZ-TG-R113</strain>
    </source>
</reference>
<evidence type="ECO:0000313" key="3">
    <source>
        <dbReference type="Proteomes" id="UP001287282"/>
    </source>
</evidence>
<organism evidence="2 3">
    <name type="scientific">Alkalihalophilus lindianensis</name>
    <dbReference type="NCBI Taxonomy" id="1630542"/>
    <lineage>
        <taxon>Bacteria</taxon>
        <taxon>Bacillati</taxon>
        <taxon>Bacillota</taxon>
        <taxon>Bacilli</taxon>
        <taxon>Bacillales</taxon>
        <taxon>Bacillaceae</taxon>
        <taxon>Alkalihalophilus</taxon>
    </lineage>
</organism>
<feature type="region of interest" description="Disordered" evidence="1">
    <location>
        <begin position="1"/>
        <end position="27"/>
    </location>
</feature>
<feature type="non-terminal residue" evidence="2">
    <location>
        <position position="80"/>
    </location>
</feature>
<protein>
    <submittedName>
        <fullName evidence="2">Uncharacterized protein</fullName>
    </submittedName>
</protein>
<dbReference type="EMBL" id="JAWJBA010000892">
    <property type="protein sequence ID" value="MDV2687553.1"/>
    <property type="molecule type" value="Genomic_DNA"/>
</dbReference>
<gene>
    <name evidence="2" type="ORF">RYX56_24705</name>
</gene>
<comment type="caution">
    <text evidence="2">The sequence shown here is derived from an EMBL/GenBank/DDBJ whole genome shotgun (WGS) entry which is preliminary data.</text>
</comment>
<sequence>LGACNRGTPSPTDPLANVAETSPDSSTIRLSDTTLAVQRWHEVRPAAEAPANPATLWLLADGRVLWATDPMDGSPLNVTE</sequence>
<name>A0ABU3XID4_9BACI</name>